<dbReference type="Proteomes" id="UP000554766">
    <property type="component" value="Unassembled WGS sequence"/>
</dbReference>
<proteinExistence type="inferred from homology"/>
<dbReference type="Pfam" id="PF00155">
    <property type="entry name" value="Aminotran_1_2"/>
    <property type="match status" value="1"/>
</dbReference>
<evidence type="ECO:0000256" key="6">
    <source>
        <dbReference type="ARBA" id="ARBA00022679"/>
    </source>
</evidence>
<feature type="domain" description="Aminotransferase class I/classII large" evidence="10">
    <location>
        <begin position="8"/>
        <end position="319"/>
    </location>
</feature>
<evidence type="ECO:0000256" key="2">
    <source>
        <dbReference type="ARBA" id="ARBA00007970"/>
    </source>
</evidence>
<comment type="similarity">
    <text evidence="2">Belongs to the class-II pyridoxal-phosphate-dependent aminotransferase family. Histidinol-phosphate aminotransferase subfamily.</text>
</comment>
<dbReference type="EMBL" id="JAAVJF010000003">
    <property type="protein sequence ID" value="NYR15720.1"/>
    <property type="molecule type" value="Genomic_DNA"/>
</dbReference>
<keyword evidence="6 11" id="KW-0808">Transferase</keyword>
<evidence type="ECO:0000256" key="1">
    <source>
        <dbReference type="ARBA" id="ARBA00005011"/>
    </source>
</evidence>
<keyword evidence="4 11" id="KW-0032">Aminotransferase</keyword>
<evidence type="ECO:0000256" key="5">
    <source>
        <dbReference type="ARBA" id="ARBA00022605"/>
    </source>
</evidence>
<keyword evidence="5" id="KW-0028">Amino-acid biosynthesis</keyword>
<accession>A0A7L4PC94</accession>
<dbReference type="SUPFAM" id="SSF53383">
    <property type="entry name" value="PLP-dependent transferases"/>
    <property type="match status" value="1"/>
</dbReference>
<keyword evidence="12" id="KW-1185">Reference proteome</keyword>
<dbReference type="RefSeq" id="WP_011899643.1">
    <property type="nucleotide sequence ID" value="NZ_JAAVJF010000003.1"/>
</dbReference>
<dbReference type="GO" id="GO:0004400">
    <property type="term" value="F:histidinol-phosphate transaminase activity"/>
    <property type="evidence" value="ECO:0007669"/>
    <property type="project" value="UniProtKB-EC"/>
</dbReference>
<dbReference type="PANTHER" id="PTHR43643:SF6">
    <property type="entry name" value="HISTIDINOL-PHOSPHATE AMINOTRANSFERASE"/>
    <property type="match status" value="1"/>
</dbReference>
<evidence type="ECO:0000256" key="8">
    <source>
        <dbReference type="ARBA" id="ARBA00023102"/>
    </source>
</evidence>
<dbReference type="EC" id="2.6.1.9" evidence="3"/>
<evidence type="ECO:0000256" key="3">
    <source>
        <dbReference type="ARBA" id="ARBA00012748"/>
    </source>
</evidence>
<keyword evidence="8" id="KW-0368">Histidine biosynthesis</keyword>
<name>A0A7L4PC94_9CREN</name>
<dbReference type="Gene3D" id="3.40.640.10">
    <property type="entry name" value="Type I PLP-dependent aspartate aminotransferase-like (Major domain)"/>
    <property type="match status" value="1"/>
</dbReference>
<evidence type="ECO:0000313" key="11">
    <source>
        <dbReference type="EMBL" id="NYR15720.1"/>
    </source>
</evidence>
<dbReference type="AlphaFoldDB" id="A0A7L4PC94"/>
<dbReference type="CDD" id="cd00609">
    <property type="entry name" value="AAT_like"/>
    <property type="match status" value="1"/>
</dbReference>
<dbReference type="InterPro" id="IPR004839">
    <property type="entry name" value="Aminotransferase_I/II_large"/>
</dbReference>
<comment type="catalytic activity">
    <reaction evidence="9">
        <text>L-histidinol phosphate + 2-oxoglutarate = 3-(imidazol-4-yl)-2-oxopropyl phosphate + L-glutamate</text>
        <dbReference type="Rhea" id="RHEA:23744"/>
        <dbReference type="ChEBI" id="CHEBI:16810"/>
        <dbReference type="ChEBI" id="CHEBI:29985"/>
        <dbReference type="ChEBI" id="CHEBI:57766"/>
        <dbReference type="ChEBI" id="CHEBI:57980"/>
        <dbReference type="EC" id="2.6.1.9"/>
    </reaction>
</comment>
<organism evidence="11 12">
    <name type="scientific">Pyrobaculum arsenaticum</name>
    <dbReference type="NCBI Taxonomy" id="121277"/>
    <lineage>
        <taxon>Archaea</taxon>
        <taxon>Thermoproteota</taxon>
        <taxon>Thermoprotei</taxon>
        <taxon>Thermoproteales</taxon>
        <taxon>Thermoproteaceae</taxon>
        <taxon>Pyrobaculum</taxon>
    </lineage>
</organism>
<evidence type="ECO:0000259" key="10">
    <source>
        <dbReference type="Pfam" id="PF00155"/>
    </source>
</evidence>
<dbReference type="GO" id="GO:0000105">
    <property type="term" value="P:L-histidine biosynthetic process"/>
    <property type="evidence" value="ECO:0007669"/>
    <property type="project" value="UniProtKB-KW"/>
</dbReference>
<dbReference type="PANTHER" id="PTHR43643">
    <property type="entry name" value="HISTIDINOL-PHOSPHATE AMINOTRANSFERASE 2"/>
    <property type="match status" value="1"/>
</dbReference>
<dbReference type="Gene3D" id="3.90.1150.10">
    <property type="entry name" value="Aspartate Aminotransferase, domain 1"/>
    <property type="match status" value="1"/>
</dbReference>
<keyword evidence="7" id="KW-0663">Pyridoxal phosphate</keyword>
<evidence type="ECO:0000256" key="7">
    <source>
        <dbReference type="ARBA" id="ARBA00022898"/>
    </source>
</evidence>
<evidence type="ECO:0000256" key="9">
    <source>
        <dbReference type="ARBA" id="ARBA00047481"/>
    </source>
</evidence>
<reference evidence="11 12" key="1">
    <citation type="journal article" date="2020" name="Nat. Commun.">
        <title>The structures of two archaeal type IV pili illuminate evolutionary relationships.</title>
        <authorList>
            <person name="Wang F."/>
            <person name="Baquero D.P."/>
            <person name="Su Z."/>
            <person name="Beltran L.C."/>
            <person name="Prangishvili D."/>
            <person name="Krupovic M."/>
            <person name="Egelman E.H."/>
        </authorList>
    </citation>
    <scope>NUCLEOTIDE SEQUENCE [LARGE SCALE GENOMIC DNA]</scope>
    <source>
        <strain evidence="11 12">2GA</strain>
    </source>
</reference>
<dbReference type="InterPro" id="IPR050106">
    <property type="entry name" value="HistidinolP_aminotransfase"/>
</dbReference>
<sequence length="338" mass="37272">MLPPPAGVLKLDQNEVPIPPPSHVVEAAAQALAAANWYQPAALYDEVRQLYAEYAGVDPQRVWLFPGADDFFEPLLRSAKTVAAPSPTYFLFEDQAQFHGAALIKTPLRGEDFRLDLAEFLNAAKKADAVYIDNPNNPTGQLLVKPSEVEEVLAIGKPTVVDEAYFEFSGVTAAALVEAWPNLAVVRTLSKAFLLAGFRVTPVIAGRGWRIHYNTVRFRVSLPSLAAARAALYKRDYVEEVVRQIREGARYLAEELPKLGVRVWPTHANFVLVRGPPGFAQTLRKYGVWVRDEEQRLGPGYARITVGTREINAQLVRTIKTAFATRQSQPSSSSASSS</sequence>
<comment type="pathway">
    <text evidence="1">Amino-acid biosynthesis; L-histidine biosynthesis; L-histidine from 5-phospho-alpha-D-ribose 1-diphosphate: step 7/9.</text>
</comment>
<dbReference type="OMA" id="FAIAHEP"/>
<dbReference type="InterPro" id="IPR015424">
    <property type="entry name" value="PyrdxlP-dep_Trfase"/>
</dbReference>
<dbReference type="InterPro" id="IPR015421">
    <property type="entry name" value="PyrdxlP-dep_Trfase_major"/>
</dbReference>
<dbReference type="GO" id="GO:0030170">
    <property type="term" value="F:pyridoxal phosphate binding"/>
    <property type="evidence" value="ECO:0007669"/>
    <property type="project" value="InterPro"/>
</dbReference>
<evidence type="ECO:0000256" key="4">
    <source>
        <dbReference type="ARBA" id="ARBA00022576"/>
    </source>
</evidence>
<protein>
    <recommendedName>
        <fullName evidence="3">histidinol-phosphate transaminase</fullName>
        <ecNumber evidence="3">2.6.1.9</ecNumber>
    </recommendedName>
</protein>
<dbReference type="GeneID" id="5055245"/>
<gene>
    <name evidence="11" type="ORF">HC235_07195</name>
</gene>
<evidence type="ECO:0000313" key="12">
    <source>
        <dbReference type="Proteomes" id="UP000554766"/>
    </source>
</evidence>
<comment type="caution">
    <text evidence="11">The sequence shown here is derived from an EMBL/GenBank/DDBJ whole genome shotgun (WGS) entry which is preliminary data.</text>
</comment>
<dbReference type="InterPro" id="IPR015422">
    <property type="entry name" value="PyrdxlP-dep_Trfase_small"/>
</dbReference>